<comment type="similarity">
    <text evidence="6">Belongs to the purine/pyrimidine phosphoribosyltransferase family. PyrE subfamily.</text>
</comment>
<keyword evidence="6" id="KW-0460">Magnesium</keyword>
<sequence>MAQHFPDQKLMARMSARMLLELGAIRFATDRPFMFTSGLASPVYVDCKRVISYPALRGTLLDFLLATIDRDIGRASFDVVAGGESAGIPFASWIAAKLSLPMVFVRKSPRGLGPQASIEGDLDPGARVLLIEDLTTDGASKLQFCKALRRAGAVVDDAVVLFFYNIYTDTQASLSRNGLRLHWLADWWAVLEAAREMGVFGQAELTDLEQFLHAPLEWSGEHGGATRIGTG</sequence>
<comment type="pathway">
    <text evidence="1 6">Pyrimidine metabolism; UMP biosynthesis via de novo pathway; UMP from orotate: step 1/2.</text>
</comment>
<dbReference type="PANTHER" id="PTHR19278">
    <property type="entry name" value="OROTATE PHOSPHORIBOSYLTRANSFERASE"/>
    <property type="match status" value="1"/>
</dbReference>
<comment type="cofactor">
    <cofactor evidence="6">
        <name>Mg(2+)</name>
        <dbReference type="ChEBI" id="CHEBI:18420"/>
    </cofactor>
</comment>
<dbReference type="HAMAP" id="MF_01208">
    <property type="entry name" value="PyrE"/>
    <property type="match status" value="1"/>
</dbReference>
<dbReference type="Gene3D" id="3.40.50.2020">
    <property type="match status" value="1"/>
</dbReference>
<dbReference type="GO" id="GO:0019856">
    <property type="term" value="P:pyrimidine nucleobase biosynthetic process"/>
    <property type="evidence" value="ECO:0007669"/>
    <property type="project" value="TreeGrafter"/>
</dbReference>
<dbReference type="AlphaFoldDB" id="A0A533I2X4"/>
<accession>A0A533I2X4</accession>
<evidence type="ECO:0000256" key="6">
    <source>
        <dbReference type="HAMAP-Rule" id="MF_01208"/>
    </source>
</evidence>
<organism evidence="8 9">
    <name type="scientific">Paracoccus denitrificans</name>
    <dbReference type="NCBI Taxonomy" id="266"/>
    <lineage>
        <taxon>Bacteria</taxon>
        <taxon>Pseudomonadati</taxon>
        <taxon>Pseudomonadota</taxon>
        <taxon>Alphaproteobacteria</taxon>
        <taxon>Rhodobacterales</taxon>
        <taxon>Paracoccaceae</taxon>
        <taxon>Paracoccus</taxon>
    </lineage>
</organism>
<evidence type="ECO:0000256" key="2">
    <source>
        <dbReference type="ARBA" id="ARBA00011971"/>
    </source>
</evidence>
<evidence type="ECO:0000256" key="3">
    <source>
        <dbReference type="ARBA" id="ARBA00022676"/>
    </source>
</evidence>
<dbReference type="UniPathway" id="UPA00070">
    <property type="reaction ID" value="UER00119"/>
</dbReference>
<comment type="caution">
    <text evidence="6">Lacks conserved residue(s) required for the propagation of feature annotation.</text>
</comment>
<dbReference type="CDD" id="cd06223">
    <property type="entry name" value="PRTases_typeI"/>
    <property type="match status" value="1"/>
</dbReference>
<keyword evidence="5 6" id="KW-0665">Pyrimidine biosynthesis</keyword>
<comment type="subunit">
    <text evidence="6">Homodimer.</text>
</comment>
<evidence type="ECO:0000256" key="1">
    <source>
        <dbReference type="ARBA" id="ARBA00004889"/>
    </source>
</evidence>
<proteinExistence type="inferred from homology"/>
<evidence type="ECO:0000313" key="8">
    <source>
        <dbReference type="EMBL" id="TKW65996.1"/>
    </source>
</evidence>
<evidence type="ECO:0000256" key="5">
    <source>
        <dbReference type="ARBA" id="ARBA00022975"/>
    </source>
</evidence>
<gene>
    <name evidence="6" type="primary">pyrE</name>
    <name evidence="8" type="ORF">DI616_12690</name>
</gene>
<feature type="binding site" evidence="6">
    <location>
        <position position="136"/>
    </location>
    <ligand>
        <name>orotate</name>
        <dbReference type="ChEBI" id="CHEBI:30839"/>
    </ligand>
</feature>
<evidence type="ECO:0000313" key="9">
    <source>
        <dbReference type="Proteomes" id="UP000315344"/>
    </source>
</evidence>
<dbReference type="GO" id="GO:0000287">
    <property type="term" value="F:magnesium ion binding"/>
    <property type="evidence" value="ECO:0007669"/>
    <property type="project" value="UniProtKB-UniRule"/>
</dbReference>
<feature type="binding site" description="in other chain" evidence="6">
    <location>
        <position position="107"/>
    </location>
    <ligand>
        <name>5-phospho-alpha-D-ribose 1-diphosphate</name>
        <dbReference type="ChEBI" id="CHEBI:58017"/>
        <note>ligand shared between dimeric partners</note>
    </ligand>
</feature>
<protein>
    <recommendedName>
        <fullName evidence="2 6">Orotate phosphoribosyltransferase</fullName>
        <shortName evidence="6">OPRT</shortName>
        <shortName evidence="6">OPRTase</shortName>
        <ecNumber evidence="2 6">2.4.2.10</ecNumber>
    </recommendedName>
</protein>
<feature type="domain" description="Phosphoribosyltransferase" evidence="7">
    <location>
        <begin position="61"/>
        <end position="162"/>
    </location>
</feature>
<name>A0A533I2X4_PARDE</name>
<dbReference type="EC" id="2.4.2.10" evidence="2 6"/>
<comment type="catalytic activity">
    <reaction evidence="6">
        <text>orotidine 5'-phosphate + diphosphate = orotate + 5-phospho-alpha-D-ribose 1-diphosphate</text>
        <dbReference type="Rhea" id="RHEA:10380"/>
        <dbReference type="ChEBI" id="CHEBI:30839"/>
        <dbReference type="ChEBI" id="CHEBI:33019"/>
        <dbReference type="ChEBI" id="CHEBI:57538"/>
        <dbReference type="ChEBI" id="CHEBI:58017"/>
        <dbReference type="EC" id="2.4.2.10"/>
    </reaction>
</comment>
<feature type="binding site" evidence="6">
    <location>
        <position position="106"/>
    </location>
    <ligand>
        <name>5-phospho-alpha-D-ribose 1-diphosphate</name>
        <dbReference type="ChEBI" id="CHEBI:58017"/>
        <note>ligand shared between dimeric partners</note>
    </ligand>
</feature>
<dbReference type="PANTHER" id="PTHR19278:SF9">
    <property type="entry name" value="URIDINE 5'-MONOPHOSPHATE SYNTHASE"/>
    <property type="match status" value="1"/>
</dbReference>
<keyword evidence="3 6" id="KW-0328">Glycosyltransferase</keyword>
<dbReference type="GO" id="GO:0044205">
    <property type="term" value="P:'de novo' UMP biosynthetic process"/>
    <property type="evidence" value="ECO:0007669"/>
    <property type="project" value="UniProtKB-UniRule"/>
</dbReference>
<dbReference type="EMBL" id="VAFL01000009">
    <property type="protein sequence ID" value="TKW65996.1"/>
    <property type="molecule type" value="Genomic_DNA"/>
</dbReference>
<dbReference type="GO" id="GO:0004588">
    <property type="term" value="F:orotate phosphoribosyltransferase activity"/>
    <property type="evidence" value="ECO:0007669"/>
    <property type="project" value="UniProtKB-UniRule"/>
</dbReference>
<dbReference type="SUPFAM" id="SSF53271">
    <property type="entry name" value="PRTase-like"/>
    <property type="match status" value="1"/>
</dbReference>
<evidence type="ECO:0000259" key="7">
    <source>
        <dbReference type="Pfam" id="PF00156"/>
    </source>
</evidence>
<dbReference type="Pfam" id="PF00156">
    <property type="entry name" value="Pribosyltran"/>
    <property type="match status" value="1"/>
</dbReference>
<dbReference type="InterPro" id="IPR029057">
    <property type="entry name" value="PRTase-like"/>
</dbReference>
<reference evidence="8 9" key="1">
    <citation type="journal article" date="2017" name="Nat. Commun.">
        <title>In situ click chemistry generation of cyclooxygenase-2 inhibitors.</title>
        <authorList>
            <person name="Bhardwaj A."/>
            <person name="Kaur J."/>
            <person name="Wuest M."/>
            <person name="Wuest F."/>
        </authorList>
    </citation>
    <scope>NUCLEOTIDE SEQUENCE [LARGE SCALE GENOMIC DNA]</scope>
    <source>
        <strain evidence="8">S2_012_000_R3_94</strain>
    </source>
</reference>
<feature type="binding site" description="in other chain" evidence="6">
    <location>
        <begin position="132"/>
        <end position="140"/>
    </location>
    <ligand>
        <name>5-phospho-alpha-D-ribose 1-diphosphate</name>
        <dbReference type="ChEBI" id="CHEBI:58017"/>
        <note>ligand shared between dimeric partners</note>
    </ligand>
</feature>
<keyword evidence="4 6" id="KW-0808">Transferase</keyword>
<dbReference type="Proteomes" id="UP000315344">
    <property type="component" value="Unassembled WGS sequence"/>
</dbReference>
<dbReference type="NCBIfam" id="NF001729">
    <property type="entry name" value="PRK00455.1-3"/>
    <property type="match status" value="1"/>
</dbReference>
<dbReference type="InterPro" id="IPR000836">
    <property type="entry name" value="PRTase_dom"/>
</dbReference>
<comment type="function">
    <text evidence="6">Catalyzes the transfer of a ribosyl phosphate group from 5-phosphoribose 1-diphosphate to orotate, leading to the formation of orotidine monophosphate (OMP).</text>
</comment>
<evidence type="ECO:0000256" key="4">
    <source>
        <dbReference type="ARBA" id="ARBA00022679"/>
    </source>
</evidence>
<comment type="caution">
    <text evidence="8">The sequence shown here is derived from an EMBL/GenBank/DDBJ whole genome shotgun (WGS) entry which is preliminary data.</text>
</comment>
<dbReference type="InterPro" id="IPR023031">
    <property type="entry name" value="OPRT"/>
</dbReference>